<gene>
    <name evidence="2" type="ORF">HJC23_004450</name>
</gene>
<dbReference type="SUPFAM" id="SSF56112">
    <property type="entry name" value="Protein kinase-like (PK-like)"/>
    <property type="match status" value="1"/>
</dbReference>
<name>A0ABD3QE73_9STRA</name>
<evidence type="ECO:0000313" key="3">
    <source>
        <dbReference type="Proteomes" id="UP001516023"/>
    </source>
</evidence>
<sequence length="640" mass="74498">MNETPPPPPPNHHAIITLDLSSVKELASAQQDMYELVVTRVRMRRASSDADLRGHPRGHDEENDSLSETSHWGTLSFPVPIPDYLLVSESRNDPDSIIFPPPPLEDILSALRHGNNKLIVRKWKRGACWWNLNTNDDGHRWFSSFLSRGNGIHSRLWRQAPESNVIHPPTEQEATRNFAAWKMACAEVDGYKLARRALRDWKDRMYIAKVVYFSHGETRRNYVPPPLNLVPYSDDNDFQGQNDTNNHEEAFTEPWAILSHFDHGAQYKVKRSEDDDYDDITINRDLNFDLKLSSSTSFEASQFQPCYHYPTTMVKERHEFGFDEPHPRHGRVPTEECLAYVKMVLRDVVFPLQRYFFFFLDPWQRQDELFCNDHLREELASIGWVSYSRPGASLPMGFGLRRPGKRIYHNSNTSVPQPFQYLDMVSMYRHTLRGISLSLSYNTNDDRTMSMLDMLKQCSDALHNEWIECSNSWSALPPVLCHLDLQPQNLAFCHDAAESDENNKNHVTKWCRVAAVMDWEEACYADPRFELILLCRKVLANRVQADEVWRLYSRQVQLWRDEAKSLYDEEIDWEVGPIEPWLKLECVHSLFTLLLQLLDGLGGGRNPWETKTDLLGKIDRERQRLVIMGWSFCDINVVNE</sequence>
<evidence type="ECO:0000313" key="2">
    <source>
        <dbReference type="EMBL" id="KAL3798699.1"/>
    </source>
</evidence>
<keyword evidence="3" id="KW-1185">Reference proteome</keyword>
<organism evidence="2 3">
    <name type="scientific">Cyclotella cryptica</name>
    <dbReference type="NCBI Taxonomy" id="29204"/>
    <lineage>
        <taxon>Eukaryota</taxon>
        <taxon>Sar</taxon>
        <taxon>Stramenopiles</taxon>
        <taxon>Ochrophyta</taxon>
        <taxon>Bacillariophyta</taxon>
        <taxon>Coscinodiscophyceae</taxon>
        <taxon>Thalassiosirophycidae</taxon>
        <taxon>Stephanodiscales</taxon>
        <taxon>Stephanodiscaceae</taxon>
        <taxon>Cyclotella</taxon>
    </lineage>
</organism>
<dbReference type="EMBL" id="JABMIG020000044">
    <property type="protein sequence ID" value="KAL3798699.1"/>
    <property type="molecule type" value="Genomic_DNA"/>
</dbReference>
<accession>A0ABD3QE73</accession>
<dbReference type="InterPro" id="IPR011009">
    <property type="entry name" value="Kinase-like_dom_sf"/>
</dbReference>
<dbReference type="Gene3D" id="3.90.1200.10">
    <property type="match status" value="1"/>
</dbReference>
<proteinExistence type="predicted"/>
<dbReference type="AlphaFoldDB" id="A0ABD3QE73"/>
<dbReference type="Proteomes" id="UP001516023">
    <property type="component" value="Unassembled WGS sequence"/>
</dbReference>
<protein>
    <recommendedName>
        <fullName evidence="4">Aminoglycoside phosphotransferase domain-containing protein</fullName>
    </recommendedName>
</protein>
<evidence type="ECO:0000256" key="1">
    <source>
        <dbReference type="SAM" id="MobiDB-lite"/>
    </source>
</evidence>
<reference evidence="2 3" key="1">
    <citation type="journal article" date="2020" name="G3 (Bethesda)">
        <title>Improved Reference Genome for Cyclotella cryptica CCMP332, a Model for Cell Wall Morphogenesis, Salinity Adaptation, and Lipid Production in Diatoms (Bacillariophyta).</title>
        <authorList>
            <person name="Roberts W.R."/>
            <person name="Downey K.M."/>
            <person name="Ruck E.C."/>
            <person name="Traller J.C."/>
            <person name="Alverson A.J."/>
        </authorList>
    </citation>
    <scope>NUCLEOTIDE SEQUENCE [LARGE SCALE GENOMIC DNA]</scope>
    <source>
        <strain evidence="2 3">CCMP332</strain>
    </source>
</reference>
<comment type="caution">
    <text evidence="2">The sequence shown here is derived from an EMBL/GenBank/DDBJ whole genome shotgun (WGS) entry which is preliminary data.</text>
</comment>
<feature type="compositionally biased region" description="Basic and acidic residues" evidence="1">
    <location>
        <begin position="47"/>
        <end position="60"/>
    </location>
</feature>
<evidence type="ECO:0008006" key="4">
    <source>
        <dbReference type="Google" id="ProtNLM"/>
    </source>
</evidence>
<feature type="region of interest" description="Disordered" evidence="1">
    <location>
        <begin position="47"/>
        <end position="70"/>
    </location>
</feature>